<dbReference type="GO" id="GO:0008017">
    <property type="term" value="F:microtubule binding"/>
    <property type="evidence" value="ECO:0007669"/>
    <property type="project" value="InterPro"/>
</dbReference>
<feature type="coiled-coil region" evidence="1">
    <location>
        <begin position="79"/>
        <end position="106"/>
    </location>
</feature>
<feature type="region of interest" description="Disordered" evidence="2">
    <location>
        <begin position="32"/>
        <end position="51"/>
    </location>
</feature>
<dbReference type="GO" id="GO:0005634">
    <property type="term" value="C:nucleus"/>
    <property type="evidence" value="ECO:0007669"/>
    <property type="project" value="TreeGrafter"/>
</dbReference>
<sequence>MAEVGTPNWTFQKIQDDEKLLERQQKLALPESTLFKEKQKRREKPKLAEANSRAENIRQRLALDLQVKDAQVCCLREQLGSAQKQIKELAQELNRCRLEMAKLLCMAQSGESHFSLISNGCSHGSPVQVARKDLYSDMAKQSFSTNQGQKQISMMLPAFSTGQKLPCSSSHGHREPTAFPQQEEAVSIQYPSSPLPWVQDTPAKFNAELQQHSNVYRASENRKVVSPEEQLKQANKVLKWTLAVLENWVQVQDKGSQAFCRRSKDFQMQLEKTQGKLAAQGACEEHRIQQLIKELQCLRQNAEISQCNMEQRLNMKEKQLEQEAFEHQRLCQALERQHQQECSQLRQELQQARSEACLLQAQLVTHQSTEELGEALLTLEQRHQESPRENAKPGGDWQKSSIQGLAHREQRDYKSREMSDEAACSQDSHKKLRTFYYSVSSQAGCQERQQKRAASPSRESFEVQASVGFQRESELSDCEIKVRYEEATVSASVSEINVKLAGDGCNHYDIAQPKKKCQSFEMYVDVKASGPEDASAGKKGEQSSWTRMSVRENSDQNSPEHLILRDLQQKSAGLMVEKQVLQSELLDWRLKPDSAVARLDSQPKDLWENSWEQKQAADGNTGEAKDLNTQVLALEGKPSSCVMELKSMKNKEVTQQETSEALSKECLRLSESLWGKGTVVHQTGIAEQTLEKKLYQVLIRQSKILNIQDLEKPKDKKVEDTPEKPPLSESKALLFQKDQGKNQECGNVVGHQDNEIHVLCEKLLGLEEQLNTESNHHGMVSEEPEASGTQVCTEEPTQEHPSCLVEELNAQYKTLCEENVQEDERAMELQCSVGRVQATDRLQTHPLMLASETKSENIEEFLMNVENKEFPIVILNETIAKAQVDSIQEENLEIHKQQSYIPSRNNSDPHATLEEYAVLSTKNMTSENCGDSKNESSELVTALENTGYTDRKEIFAAHHKDYSSIHKVTADTGSDAELSSLQEMLVGLRDFTRQQKHPEGSEESQTYIPSRKQLTSDCQEENITAKERRDLQITLKELLEKILEVEFSAVQSTEMDVQTCAQETRVGPAAAMLSFLQQLCVMHTRVSDILEEKSWCELLEIWERWHRGEGDGGTLPNSVQNELRLQETMKPELLSQGPGEQEVESLRECNRDFSKFHVCDSRTSGSTQGKGQLQDLDLRDSDPGFQNSSEFVKSYWALKENNMALYNTLATVRRELLQLKGRTGPQKDMQHSETQTDPEETPVCLQGPSRSTEGQISKAWQWTEDPAIIVARIRRQREQMSLAYDDTEYEPYGLPEVVMKGFADIPTGPACPYVLRRGLLGSSLITKVQHVAHNDGSSGV</sequence>
<dbReference type="GO" id="GO:0010389">
    <property type="term" value="P:regulation of G2/M transition of mitotic cell cycle"/>
    <property type="evidence" value="ECO:0007669"/>
    <property type="project" value="TreeGrafter"/>
</dbReference>
<dbReference type="GO" id="GO:0051310">
    <property type="term" value="P:metaphase chromosome alignment"/>
    <property type="evidence" value="ECO:0007669"/>
    <property type="project" value="TreeGrafter"/>
</dbReference>
<evidence type="ECO:0000313" key="4">
    <source>
        <dbReference type="Proteomes" id="UP000515156"/>
    </source>
</evidence>
<organism evidence="4 5">
    <name type="scientific">Microcaecilia unicolor</name>
    <dbReference type="NCBI Taxonomy" id="1415580"/>
    <lineage>
        <taxon>Eukaryota</taxon>
        <taxon>Metazoa</taxon>
        <taxon>Chordata</taxon>
        <taxon>Craniata</taxon>
        <taxon>Vertebrata</taxon>
        <taxon>Euteleostomi</taxon>
        <taxon>Amphibia</taxon>
        <taxon>Gymnophiona</taxon>
        <taxon>Siphonopidae</taxon>
        <taxon>Microcaecilia</taxon>
    </lineage>
</organism>
<dbReference type="GO" id="GO:0000278">
    <property type="term" value="P:mitotic cell cycle"/>
    <property type="evidence" value="ECO:0007669"/>
    <property type="project" value="TreeGrafter"/>
</dbReference>
<evidence type="ECO:0000256" key="1">
    <source>
        <dbReference type="SAM" id="Coils"/>
    </source>
</evidence>
<dbReference type="GO" id="GO:0070840">
    <property type="term" value="F:dynein complex binding"/>
    <property type="evidence" value="ECO:0007669"/>
    <property type="project" value="TreeGrafter"/>
</dbReference>
<feature type="coiled-coil region" evidence="1">
    <location>
        <begin position="288"/>
        <end position="355"/>
    </location>
</feature>
<feature type="compositionally biased region" description="Basic and acidic residues" evidence="2">
    <location>
        <begin position="406"/>
        <end position="419"/>
    </location>
</feature>
<feature type="region of interest" description="Disordered" evidence="2">
    <location>
        <begin position="382"/>
        <end position="425"/>
    </location>
</feature>
<name>A0A6P7ZJ05_9AMPH</name>
<feature type="region of interest" description="Disordered" evidence="2">
    <location>
        <begin position="775"/>
        <end position="798"/>
    </location>
</feature>
<feature type="domain" description="Kinetochore protein Cenp-F/LEK1 Rb protein-binding" evidence="3">
    <location>
        <begin position="1285"/>
        <end position="1317"/>
    </location>
</feature>
<dbReference type="Pfam" id="PF10490">
    <property type="entry name" value="CENP-F_C_Rb_bdg"/>
    <property type="match status" value="1"/>
</dbReference>
<reference evidence="4" key="1">
    <citation type="submission" date="2024-06" db="UniProtKB">
        <authorList>
            <consortium name="RefSeq"/>
        </authorList>
    </citation>
    <scope>NUCLEOTIDE SEQUENCE [LARGE SCALE GENOMIC DNA]</scope>
</reference>
<dbReference type="KEGG" id="muo:115480532"/>
<accession>A0A6P7ZJ05</accession>
<keyword evidence="4" id="KW-1185">Reference proteome</keyword>
<reference evidence="5" key="2">
    <citation type="submission" date="2025-08" db="UniProtKB">
        <authorList>
            <consortium name="RefSeq"/>
        </authorList>
    </citation>
    <scope>IDENTIFICATION</scope>
</reference>
<feature type="region of interest" description="Disordered" evidence="2">
    <location>
        <begin position="1221"/>
        <end position="1250"/>
    </location>
</feature>
<dbReference type="GO" id="GO:0000775">
    <property type="term" value="C:chromosome, centromeric region"/>
    <property type="evidence" value="ECO:0007669"/>
    <property type="project" value="InterPro"/>
</dbReference>
<protein>
    <submittedName>
        <fullName evidence="5">Centromere protein F-like</fullName>
    </submittedName>
</protein>
<evidence type="ECO:0000259" key="3">
    <source>
        <dbReference type="Pfam" id="PF10490"/>
    </source>
</evidence>
<dbReference type="PANTHER" id="PTHR18874:SF10">
    <property type="entry name" value="CENTROMERE PROTEIN F"/>
    <property type="match status" value="1"/>
</dbReference>
<dbReference type="InterPro" id="IPR018302">
    <property type="entry name" value="CenpF/LEK1_Rb-prot-bd"/>
</dbReference>
<dbReference type="GO" id="GO:0000922">
    <property type="term" value="C:spindle pole"/>
    <property type="evidence" value="ECO:0007669"/>
    <property type="project" value="TreeGrafter"/>
</dbReference>
<keyword evidence="1" id="KW-0175">Coiled coil</keyword>
<proteinExistence type="predicted"/>
<gene>
    <name evidence="5" type="primary">LOC115480532</name>
</gene>
<dbReference type="GeneID" id="115480532"/>
<dbReference type="PANTHER" id="PTHR18874">
    <property type="entry name" value="CMF/LEK/CENP CELL DIVISION-RELATED"/>
    <property type="match status" value="1"/>
</dbReference>
<feature type="region of interest" description="Disordered" evidence="2">
    <location>
        <begin position="530"/>
        <end position="560"/>
    </location>
</feature>
<dbReference type="RefSeq" id="XP_030075134.1">
    <property type="nucleotide sequence ID" value="XM_030219274.1"/>
</dbReference>
<evidence type="ECO:0000313" key="5">
    <source>
        <dbReference type="RefSeq" id="XP_030075134.1"/>
    </source>
</evidence>
<dbReference type="InParanoid" id="A0A6P7ZJ05"/>
<feature type="compositionally biased region" description="Basic and acidic residues" evidence="2">
    <location>
        <begin position="382"/>
        <end position="391"/>
    </location>
</feature>
<dbReference type="OrthoDB" id="10255522at2759"/>
<dbReference type="Proteomes" id="UP000515156">
    <property type="component" value="Chromosome 11"/>
</dbReference>
<dbReference type="InterPro" id="IPR043513">
    <property type="entry name" value="Cenp-F"/>
</dbReference>
<evidence type="ECO:0000256" key="2">
    <source>
        <dbReference type="SAM" id="MobiDB-lite"/>
    </source>
</evidence>